<evidence type="ECO:0000256" key="1">
    <source>
        <dbReference type="SAM" id="Phobius"/>
    </source>
</evidence>
<keyword evidence="3" id="KW-1185">Reference proteome</keyword>
<reference evidence="2 3" key="2">
    <citation type="submission" date="2020-05" db="EMBL/GenBank/DDBJ databases">
        <title>Draft genome sequence of Desulfovibrio sp. strainFSS-1.</title>
        <authorList>
            <person name="Shimoshige H."/>
            <person name="Kobayashi H."/>
            <person name="Maekawa T."/>
        </authorList>
    </citation>
    <scope>NUCLEOTIDE SEQUENCE [LARGE SCALE GENOMIC DNA]</scope>
    <source>
        <strain evidence="2 3">SIID29052-01</strain>
    </source>
</reference>
<evidence type="ECO:0000313" key="3">
    <source>
        <dbReference type="Proteomes" id="UP000494245"/>
    </source>
</evidence>
<organism evidence="2 3">
    <name type="scientific">Fundidesulfovibrio magnetotacticus</name>
    <dbReference type="NCBI Taxonomy" id="2730080"/>
    <lineage>
        <taxon>Bacteria</taxon>
        <taxon>Pseudomonadati</taxon>
        <taxon>Thermodesulfobacteriota</taxon>
        <taxon>Desulfovibrionia</taxon>
        <taxon>Desulfovibrionales</taxon>
        <taxon>Desulfovibrionaceae</taxon>
        <taxon>Fundidesulfovibrio</taxon>
    </lineage>
</organism>
<dbReference type="AlphaFoldDB" id="A0A6V8LTJ5"/>
<evidence type="ECO:0000313" key="2">
    <source>
        <dbReference type="EMBL" id="GFK95783.1"/>
    </source>
</evidence>
<accession>A0A6V8LTJ5</accession>
<comment type="caution">
    <text evidence="2">The sequence shown here is derived from an EMBL/GenBank/DDBJ whole genome shotgun (WGS) entry which is preliminary data.</text>
</comment>
<feature type="transmembrane region" description="Helical" evidence="1">
    <location>
        <begin position="12"/>
        <end position="32"/>
    </location>
</feature>
<proteinExistence type="predicted"/>
<dbReference type="EMBL" id="BLTE01000022">
    <property type="protein sequence ID" value="GFK95783.1"/>
    <property type="molecule type" value="Genomic_DNA"/>
</dbReference>
<keyword evidence="1" id="KW-0812">Transmembrane</keyword>
<dbReference type="Proteomes" id="UP000494245">
    <property type="component" value="Unassembled WGS sequence"/>
</dbReference>
<reference evidence="2 3" key="1">
    <citation type="submission" date="2020-04" db="EMBL/GenBank/DDBJ databases">
        <authorList>
            <consortium name="Desulfovibrio sp. FSS-1 genome sequencing consortium"/>
            <person name="Shimoshige H."/>
            <person name="Kobayashi H."/>
            <person name="Maekawa T."/>
        </authorList>
    </citation>
    <scope>NUCLEOTIDE SEQUENCE [LARGE SCALE GENOMIC DNA]</scope>
    <source>
        <strain evidence="2 3">SIID29052-01</strain>
    </source>
</reference>
<name>A0A6V8LTJ5_9BACT</name>
<protein>
    <submittedName>
        <fullName evidence="2">Uncharacterized protein</fullName>
    </submittedName>
</protein>
<gene>
    <name evidence="2" type="ORF">NNJEOMEG_03651</name>
</gene>
<keyword evidence="1" id="KW-1133">Transmembrane helix</keyword>
<keyword evidence="1" id="KW-0472">Membrane</keyword>
<sequence length="42" mass="4757">MQIDPDSKIVRFVLSILFTAIFYTLAAFSSNAPNNADNLYFQ</sequence>